<name>A0ABY6PNN9_9ACTN</name>
<gene>
    <name evidence="1" type="ORF">NEH16_05615</name>
</gene>
<dbReference type="RefSeq" id="WP_265539753.1">
    <property type="nucleotide sequence ID" value="NZ_CP098740.1"/>
</dbReference>
<dbReference type="Proteomes" id="UP001164963">
    <property type="component" value="Chromosome"/>
</dbReference>
<dbReference type="EMBL" id="CP098740">
    <property type="protein sequence ID" value="UZK53697.1"/>
    <property type="molecule type" value="Genomic_DNA"/>
</dbReference>
<reference evidence="1" key="1">
    <citation type="journal article" date="2022" name="Front. Microbiol.">
        <title>Mirubactin C rescues the lethal effect of cell wall biosynthesis mutations in Bacillus subtilis.</title>
        <authorList>
            <person name="Kepplinger B."/>
            <person name="Wen X."/>
            <person name="Tyler A.R."/>
            <person name="Kim B.Y."/>
            <person name="Brown J."/>
            <person name="Banks P."/>
            <person name="Dashti Y."/>
            <person name="Mackenzie E.S."/>
            <person name="Wills C."/>
            <person name="Kawai Y."/>
            <person name="Waldron K.J."/>
            <person name="Allenby N.E.E."/>
            <person name="Wu L.J."/>
            <person name="Hall M.J."/>
            <person name="Errington J."/>
        </authorList>
    </citation>
    <scope>NUCLEOTIDE SEQUENCE</scope>
    <source>
        <strain evidence="1">MDA8-470</strain>
    </source>
</reference>
<proteinExistence type="predicted"/>
<sequence length="155" mass="17048">MDMDTFADRLDAGWAWWDAAVEEAQQGRWVRDAVERQVILDIGAATNPLHGGRAAPFTEDSWHVRLGRIANWAGVLRLAARAGGWVLQPVVGRNPPPRAGMAALLSGIYVVAEQGEIWMGRLLAGELPPEYEVSKAEAFFNGPGSVEDLELFFYD</sequence>
<protein>
    <submittedName>
        <fullName evidence="1">Uncharacterized protein</fullName>
    </submittedName>
</protein>
<evidence type="ECO:0000313" key="2">
    <source>
        <dbReference type="Proteomes" id="UP001164963"/>
    </source>
</evidence>
<organism evidence="1 2">
    <name type="scientific">Streptomyces drozdowiczii</name>
    <dbReference type="NCBI Taxonomy" id="202862"/>
    <lineage>
        <taxon>Bacteria</taxon>
        <taxon>Bacillati</taxon>
        <taxon>Actinomycetota</taxon>
        <taxon>Actinomycetes</taxon>
        <taxon>Kitasatosporales</taxon>
        <taxon>Streptomycetaceae</taxon>
        <taxon>Streptomyces</taxon>
    </lineage>
</organism>
<keyword evidence="2" id="KW-1185">Reference proteome</keyword>
<accession>A0ABY6PNN9</accession>
<evidence type="ECO:0000313" key="1">
    <source>
        <dbReference type="EMBL" id="UZK53697.1"/>
    </source>
</evidence>